<dbReference type="PANTHER" id="PTHR34069">
    <property type="entry name" value="3-OXOACYL-[ACYL-CARRIER-PROTEIN] SYNTHASE 3"/>
    <property type="match status" value="1"/>
</dbReference>
<dbReference type="InterPro" id="IPR013751">
    <property type="entry name" value="ACP_syn_III_N"/>
</dbReference>
<dbReference type="InterPro" id="IPR016039">
    <property type="entry name" value="Thiolase-like"/>
</dbReference>
<evidence type="ECO:0000313" key="5">
    <source>
        <dbReference type="EMBL" id="NGX96657.1"/>
    </source>
</evidence>
<evidence type="ECO:0000256" key="1">
    <source>
        <dbReference type="ARBA" id="ARBA00022679"/>
    </source>
</evidence>
<dbReference type="AlphaFoldDB" id="A0A7C9RGQ8"/>
<proteinExistence type="predicted"/>
<dbReference type="GO" id="GO:0044550">
    <property type="term" value="P:secondary metabolite biosynthetic process"/>
    <property type="evidence" value="ECO:0007669"/>
    <property type="project" value="TreeGrafter"/>
</dbReference>
<dbReference type="InterPro" id="IPR013747">
    <property type="entry name" value="ACP_syn_III_C"/>
</dbReference>
<dbReference type="Pfam" id="PF08541">
    <property type="entry name" value="ACP_syn_III_C"/>
    <property type="match status" value="1"/>
</dbReference>
<name>A0A7C9RGQ8_9BRAD</name>
<organism evidence="5 6">
    <name type="scientific">Candidatus Afipia apatlaquensis</name>
    <dbReference type="NCBI Taxonomy" id="2712852"/>
    <lineage>
        <taxon>Bacteria</taxon>
        <taxon>Pseudomonadati</taxon>
        <taxon>Pseudomonadota</taxon>
        <taxon>Alphaproteobacteria</taxon>
        <taxon>Hyphomicrobiales</taxon>
        <taxon>Nitrobacteraceae</taxon>
        <taxon>Afipia</taxon>
    </lineage>
</organism>
<protein>
    <submittedName>
        <fullName evidence="5">Ketoacyl-ACP synthase III</fullName>
    </submittedName>
</protein>
<evidence type="ECO:0000259" key="3">
    <source>
        <dbReference type="Pfam" id="PF08541"/>
    </source>
</evidence>
<dbReference type="EMBL" id="JAAMRR010000816">
    <property type="protein sequence ID" value="NGX96657.1"/>
    <property type="molecule type" value="Genomic_DNA"/>
</dbReference>
<reference evidence="5" key="1">
    <citation type="submission" date="2020-02" db="EMBL/GenBank/DDBJ databases">
        <title>Draft genome sequence of Candidatus Afipia apatlaquensis IBT-C3, a potential strain for decolorization of textile dyes.</title>
        <authorList>
            <person name="Sanchez-Reyes A."/>
            <person name="Breton-Deval L."/>
            <person name="Mangelson H."/>
            <person name="Sanchez-Flores A."/>
        </authorList>
    </citation>
    <scope>NUCLEOTIDE SEQUENCE [LARGE SCALE GENOMIC DNA]</scope>
    <source>
        <strain evidence="5">IBT-C3</strain>
    </source>
</reference>
<dbReference type="SUPFAM" id="SSF53901">
    <property type="entry name" value="Thiolase-like"/>
    <property type="match status" value="1"/>
</dbReference>
<dbReference type="PANTHER" id="PTHR34069:SF2">
    <property type="entry name" value="BETA-KETOACYL-[ACYL-CARRIER-PROTEIN] SYNTHASE III"/>
    <property type="match status" value="1"/>
</dbReference>
<sequence length="327" mass="37099">MRIKDVEVYHGKKVVPNEYYIEYFKKRDKDIEHLMKDIMGRNKRYMVDSEDENTLTMSIDVTKKVLEKTNLKGTDIDLLIFSSQLPEYVAPPSSTIIHNAIGGKHNAQCFDLNANCVGMVTAVEHTCKYMQISPKIKNALIVGCDFISFSADPENELSYGNYGDASCAIILERTTEDAGLIDSRYYVNNEECNNILFPGCGFSKMFKIKNKKDMFTIWKPFNGSIVIDPAVANMKEILSEQNISKDDVKLFCLTQFAYKNIELIQKKMDIPMEKCIYIGDEYGYTGTTSPFIALYAALQKGIIQRGDYIMFWAVGAGSLNAAMLFKY</sequence>
<evidence type="ECO:0000313" key="6">
    <source>
        <dbReference type="Proteomes" id="UP000480266"/>
    </source>
</evidence>
<dbReference type="Proteomes" id="UP000480266">
    <property type="component" value="Unassembled WGS sequence"/>
</dbReference>
<keyword evidence="2" id="KW-0012">Acyltransferase</keyword>
<keyword evidence="1" id="KW-0808">Transferase</keyword>
<feature type="domain" description="Beta-ketoacyl-[acyl-carrier-protein] synthase III N-terminal" evidence="4">
    <location>
        <begin position="110"/>
        <end position="185"/>
    </location>
</feature>
<comment type="caution">
    <text evidence="5">The sequence shown here is derived from an EMBL/GenBank/DDBJ whole genome shotgun (WGS) entry which is preliminary data.</text>
</comment>
<keyword evidence="6" id="KW-1185">Reference proteome</keyword>
<accession>A0A7C9RGQ8</accession>
<gene>
    <name evidence="5" type="ORF">G4V63_16000</name>
</gene>
<dbReference type="Gene3D" id="3.40.47.10">
    <property type="match status" value="1"/>
</dbReference>
<dbReference type="GO" id="GO:0006633">
    <property type="term" value="P:fatty acid biosynthetic process"/>
    <property type="evidence" value="ECO:0007669"/>
    <property type="project" value="InterPro"/>
</dbReference>
<feature type="domain" description="Beta-ketoacyl-[acyl-carrier-protein] synthase III C-terminal" evidence="3">
    <location>
        <begin position="238"/>
        <end position="327"/>
    </location>
</feature>
<evidence type="ECO:0000259" key="4">
    <source>
        <dbReference type="Pfam" id="PF08545"/>
    </source>
</evidence>
<evidence type="ECO:0000256" key="2">
    <source>
        <dbReference type="ARBA" id="ARBA00023315"/>
    </source>
</evidence>
<dbReference type="GO" id="GO:0004315">
    <property type="term" value="F:3-oxoacyl-[acyl-carrier-protein] synthase activity"/>
    <property type="evidence" value="ECO:0007669"/>
    <property type="project" value="InterPro"/>
</dbReference>
<dbReference type="Pfam" id="PF08545">
    <property type="entry name" value="ACP_syn_III"/>
    <property type="match status" value="1"/>
</dbReference>